<dbReference type="InterPro" id="IPR013321">
    <property type="entry name" value="Arc_rbn_hlx_hlx"/>
</dbReference>
<protein>
    <submittedName>
        <fullName evidence="3">Uncharacterized protein</fullName>
    </submittedName>
</protein>
<sequence length="86" mass="9713">MTTVQVRIEEKTKKAAQKALADIGLDLSTGVKIFLNQVVTEKGLPFTPTKNRAALRAKWDKEVAEARKHGKRYTDVKELFKDLSIE</sequence>
<dbReference type="GO" id="GO:0006355">
    <property type="term" value="P:regulation of DNA-templated transcription"/>
    <property type="evidence" value="ECO:0007669"/>
    <property type="project" value="InterPro"/>
</dbReference>
<dbReference type="GO" id="GO:0000987">
    <property type="term" value="F:cis-regulatory region sequence-specific DNA binding"/>
    <property type="evidence" value="ECO:0007669"/>
    <property type="project" value="InterPro"/>
</dbReference>
<dbReference type="Proteomes" id="UP000176914">
    <property type="component" value="Unassembled WGS sequence"/>
</dbReference>
<dbReference type="InterPro" id="IPR007337">
    <property type="entry name" value="RelB/DinJ"/>
</dbReference>
<comment type="caution">
    <text evidence="3">The sequence shown here is derived from an EMBL/GenBank/DDBJ whole genome shotgun (WGS) entry which is preliminary data.</text>
</comment>
<dbReference type="NCBIfam" id="TIGR02384">
    <property type="entry name" value="RelB_DinJ"/>
    <property type="match status" value="1"/>
</dbReference>
<organism evidence="3 4">
    <name type="scientific">Candidatus Kaiserbacteria bacterium RIFCSPHIGHO2_02_FULL_55_25</name>
    <dbReference type="NCBI Taxonomy" id="1798498"/>
    <lineage>
        <taxon>Bacteria</taxon>
        <taxon>Candidatus Kaiseribacteriota</taxon>
    </lineage>
</organism>
<evidence type="ECO:0000313" key="4">
    <source>
        <dbReference type="Proteomes" id="UP000176914"/>
    </source>
</evidence>
<dbReference type="Pfam" id="PF04221">
    <property type="entry name" value="RelB"/>
    <property type="match status" value="1"/>
</dbReference>
<evidence type="ECO:0000313" key="3">
    <source>
        <dbReference type="EMBL" id="OGG69763.1"/>
    </source>
</evidence>
<evidence type="ECO:0000256" key="2">
    <source>
        <dbReference type="ARBA" id="ARBA00022649"/>
    </source>
</evidence>
<reference evidence="3 4" key="1">
    <citation type="journal article" date="2016" name="Nat. Commun.">
        <title>Thousands of microbial genomes shed light on interconnected biogeochemical processes in an aquifer system.</title>
        <authorList>
            <person name="Anantharaman K."/>
            <person name="Brown C.T."/>
            <person name="Hug L.A."/>
            <person name="Sharon I."/>
            <person name="Castelle C.J."/>
            <person name="Probst A.J."/>
            <person name="Thomas B.C."/>
            <person name="Singh A."/>
            <person name="Wilkins M.J."/>
            <person name="Karaoz U."/>
            <person name="Brodie E.L."/>
            <person name="Williams K.H."/>
            <person name="Hubbard S.S."/>
            <person name="Banfield J.F."/>
        </authorList>
    </citation>
    <scope>NUCLEOTIDE SEQUENCE [LARGE SCALE GENOMIC DNA]</scope>
</reference>
<dbReference type="GO" id="GO:0044010">
    <property type="term" value="P:single-species biofilm formation"/>
    <property type="evidence" value="ECO:0007669"/>
    <property type="project" value="InterPro"/>
</dbReference>
<evidence type="ECO:0000256" key="1">
    <source>
        <dbReference type="ARBA" id="ARBA00010562"/>
    </source>
</evidence>
<dbReference type="InterPro" id="IPR026262">
    <property type="entry name" value="DinJ"/>
</dbReference>
<dbReference type="PANTHER" id="PTHR38781">
    <property type="entry name" value="ANTITOXIN DINJ-RELATED"/>
    <property type="match status" value="1"/>
</dbReference>
<dbReference type="Gene3D" id="1.10.1220.10">
    <property type="entry name" value="Met repressor-like"/>
    <property type="match status" value="1"/>
</dbReference>
<keyword evidence="2" id="KW-1277">Toxin-antitoxin system</keyword>
<comment type="similarity">
    <text evidence="1">Belongs to the RelB/DinJ antitoxin family.</text>
</comment>
<dbReference type="GO" id="GO:0015643">
    <property type="term" value="F:toxic substance binding"/>
    <property type="evidence" value="ECO:0007669"/>
    <property type="project" value="InterPro"/>
</dbReference>
<accession>A0A1F6E7S4</accession>
<dbReference type="PANTHER" id="PTHR38781:SF1">
    <property type="entry name" value="ANTITOXIN DINJ-RELATED"/>
    <property type="match status" value="1"/>
</dbReference>
<dbReference type="AlphaFoldDB" id="A0A1F6E7S4"/>
<dbReference type="EMBL" id="MFLL01000009">
    <property type="protein sequence ID" value="OGG69763.1"/>
    <property type="molecule type" value="Genomic_DNA"/>
</dbReference>
<dbReference type="PIRSF" id="PIRSF003108">
    <property type="entry name" value="DinJ"/>
    <property type="match status" value="1"/>
</dbReference>
<gene>
    <name evidence="3" type="ORF">A3C20_00145</name>
</gene>
<dbReference type="GO" id="GO:0006351">
    <property type="term" value="P:DNA-templated transcription"/>
    <property type="evidence" value="ECO:0007669"/>
    <property type="project" value="TreeGrafter"/>
</dbReference>
<proteinExistence type="inferred from homology"/>
<name>A0A1F6E7S4_9BACT</name>